<reference evidence="2 3" key="1">
    <citation type="submission" date="2018-03" db="EMBL/GenBank/DDBJ databases">
        <title>Genomic Encyclopedia of Archaeal and Bacterial Type Strains, Phase II (KMG-II): from individual species to whole genera.</title>
        <authorList>
            <person name="Goeker M."/>
        </authorList>
    </citation>
    <scope>NUCLEOTIDE SEQUENCE [LARGE SCALE GENOMIC DNA]</scope>
    <source>
        <strain evidence="2 3">DSM 100346</strain>
    </source>
</reference>
<keyword evidence="3" id="KW-1185">Reference proteome</keyword>
<comment type="caution">
    <text evidence="2">The sequence shown here is derived from an EMBL/GenBank/DDBJ whole genome shotgun (WGS) entry which is preliminary data.</text>
</comment>
<feature type="signal peptide" evidence="1">
    <location>
        <begin position="1"/>
        <end position="27"/>
    </location>
</feature>
<name>A0A316AIJ0_9BACT</name>
<dbReference type="AlphaFoldDB" id="A0A316AIJ0"/>
<dbReference type="EMBL" id="QGDT01000010">
    <property type="protein sequence ID" value="PWJ56690.1"/>
    <property type="molecule type" value="Genomic_DNA"/>
</dbReference>
<dbReference type="SUPFAM" id="SSF51126">
    <property type="entry name" value="Pectin lyase-like"/>
    <property type="match status" value="1"/>
</dbReference>
<feature type="chain" id="PRO_5016439789" description="Pectate lyase-like protein" evidence="1">
    <location>
        <begin position="28"/>
        <end position="559"/>
    </location>
</feature>
<evidence type="ECO:0000313" key="2">
    <source>
        <dbReference type="EMBL" id="PWJ56690.1"/>
    </source>
</evidence>
<dbReference type="Proteomes" id="UP000245880">
    <property type="component" value="Unassembled WGS sequence"/>
</dbReference>
<protein>
    <recommendedName>
        <fullName evidence="4">Pectate lyase-like protein</fullName>
    </recommendedName>
</protein>
<accession>A0A316AIJ0</accession>
<dbReference type="InterPro" id="IPR011050">
    <property type="entry name" value="Pectin_lyase_fold/virulence"/>
</dbReference>
<dbReference type="InterPro" id="IPR012334">
    <property type="entry name" value="Pectin_lyas_fold"/>
</dbReference>
<sequence>MKTYVTHLMQYALLLLLLLCPVLMTQAQTKGQQEEVVITSQKKQKTRVSTSEQGVLQVNVAPADARKFKAAGQVSYADFGAKADGKTDAMDAIAATHAYANQHGLRVKATDGAQYYIGGQQRTAVIQTDTDFGTASFIIDDTDVQNRNASVFTVSSGLQPFKLENIKTLKRNQQKIEANLPGPCLITVTNAHVKQYIRYGLNQNNGTSQTDIFVVDQSGKVDMDAPIIWDFDQITDLTALPIDEKPLKITGGIFTTIANKAESKYTYYSRNIAIKRSNVLVDGLRHHIKGEGDHGAPYGGFLNISQCAYVTVQNTILTGHRTYQTIGAAGKPVSMGSYDLSVNRALNVSFINCSQTNDINDGKYWGILGSNFCKNLLYDNCTFSRFDAHMGVANATIRNSTLGHMGINAIGSGVLTIENSTIRGRSFVNLRSDYGSTWQGELIIRDCVFVPAGGRPTSASLISGSYSGQHDFGYTCYMPERITIENLRIDDSQHPEGYQGPALFTNFNPKMTDATYQEKYPYVLTKEVALKNVTIASGKSLRVSDNPYMFKAVQINTQP</sequence>
<dbReference type="Gene3D" id="2.160.20.10">
    <property type="entry name" value="Single-stranded right-handed beta-helix, Pectin lyase-like"/>
    <property type="match status" value="1"/>
</dbReference>
<gene>
    <name evidence="2" type="ORF">CLV98_1101</name>
</gene>
<keyword evidence="1" id="KW-0732">Signal</keyword>
<evidence type="ECO:0008006" key="4">
    <source>
        <dbReference type="Google" id="ProtNLM"/>
    </source>
</evidence>
<organism evidence="2 3">
    <name type="scientific">Dyadobacter jejuensis</name>
    <dbReference type="NCBI Taxonomy" id="1082580"/>
    <lineage>
        <taxon>Bacteria</taxon>
        <taxon>Pseudomonadati</taxon>
        <taxon>Bacteroidota</taxon>
        <taxon>Cytophagia</taxon>
        <taxon>Cytophagales</taxon>
        <taxon>Spirosomataceae</taxon>
        <taxon>Dyadobacter</taxon>
    </lineage>
</organism>
<evidence type="ECO:0000256" key="1">
    <source>
        <dbReference type="SAM" id="SignalP"/>
    </source>
</evidence>
<proteinExistence type="predicted"/>
<evidence type="ECO:0000313" key="3">
    <source>
        <dbReference type="Proteomes" id="UP000245880"/>
    </source>
</evidence>